<organism evidence="2 3">
    <name type="scientific">Steinernema hermaphroditum</name>
    <dbReference type="NCBI Taxonomy" id="289476"/>
    <lineage>
        <taxon>Eukaryota</taxon>
        <taxon>Metazoa</taxon>
        <taxon>Ecdysozoa</taxon>
        <taxon>Nematoda</taxon>
        <taxon>Chromadorea</taxon>
        <taxon>Rhabditida</taxon>
        <taxon>Tylenchina</taxon>
        <taxon>Panagrolaimomorpha</taxon>
        <taxon>Strongyloidoidea</taxon>
        <taxon>Steinernematidae</taxon>
        <taxon>Steinernema</taxon>
    </lineage>
</organism>
<gene>
    <name evidence="2" type="ORF">QR680_007780</name>
</gene>
<dbReference type="Proteomes" id="UP001175271">
    <property type="component" value="Unassembled WGS sequence"/>
</dbReference>
<keyword evidence="3" id="KW-1185">Reference proteome</keyword>
<evidence type="ECO:0000313" key="3">
    <source>
        <dbReference type="Proteomes" id="UP001175271"/>
    </source>
</evidence>
<protein>
    <submittedName>
        <fullName evidence="2">Uncharacterized protein</fullName>
    </submittedName>
</protein>
<sequence>MYTQETRYDLLSPSRVVQFGAIVNIIRGLPEVLLDGNFFIADLLSKGVDTLEGSPHTARLFEALVDFSKTAIGVAPEVFAAYLNALGEAYVAGQKGAADNGPEDEMLYSQLAKKYAYVELEENLEKVEALAEEKEFLRKEAKTLREKVAFYEGHFEGLGRAFTEQDKERRALKKELEAAEEERDLIKSLLAMDEAD</sequence>
<reference evidence="2" key="1">
    <citation type="submission" date="2023-06" db="EMBL/GenBank/DDBJ databases">
        <title>Genomic analysis of the entomopathogenic nematode Steinernema hermaphroditum.</title>
        <authorList>
            <person name="Schwarz E.M."/>
            <person name="Heppert J.K."/>
            <person name="Baniya A."/>
            <person name="Schwartz H.T."/>
            <person name="Tan C.-H."/>
            <person name="Antoshechkin I."/>
            <person name="Sternberg P.W."/>
            <person name="Goodrich-Blair H."/>
            <person name="Dillman A.R."/>
        </authorList>
    </citation>
    <scope>NUCLEOTIDE SEQUENCE</scope>
    <source>
        <strain evidence="2">PS9179</strain>
        <tissue evidence="2">Whole animal</tissue>
    </source>
</reference>
<dbReference type="AlphaFoldDB" id="A0AA39M6X9"/>
<evidence type="ECO:0000256" key="1">
    <source>
        <dbReference type="SAM" id="Coils"/>
    </source>
</evidence>
<keyword evidence="1" id="KW-0175">Coiled coil</keyword>
<accession>A0AA39M6X9</accession>
<name>A0AA39M6X9_9BILA</name>
<proteinExistence type="predicted"/>
<comment type="caution">
    <text evidence="2">The sequence shown here is derived from an EMBL/GenBank/DDBJ whole genome shotgun (WGS) entry which is preliminary data.</text>
</comment>
<dbReference type="EMBL" id="JAUCMV010000001">
    <property type="protein sequence ID" value="KAK0422780.1"/>
    <property type="molecule type" value="Genomic_DNA"/>
</dbReference>
<feature type="coiled-coil region" evidence="1">
    <location>
        <begin position="117"/>
        <end position="189"/>
    </location>
</feature>
<evidence type="ECO:0000313" key="2">
    <source>
        <dbReference type="EMBL" id="KAK0422780.1"/>
    </source>
</evidence>